<reference evidence="2 3" key="1">
    <citation type="journal article" date="2019" name="Environ. Microbiol.">
        <title>At the nexus of three kingdoms: the genome of the mycorrhizal fungus Gigaspora margarita provides insights into plant, endobacterial and fungal interactions.</title>
        <authorList>
            <person name="Venice F."/>
            <person name="Ghignone S."/>
            <person name="Salvioli di Fossalunga A."/>
            <person name="Amselem J."/>
            <person name="Novero M."/>
            <person name="Xianan X."/>
            <person name="Sedzielewska Toro K."/>
            <person name="Morin E."/>
            <person name="Lipzen A."/>
            <person name="Grigoriev I.V."/>
            <person name="Henrissat B."/>
            <person name="Martin F.M."/>
            <person name="Bonfante P."/>
        </authorList>
    </citation>
    <scope>NUCLEOTIDE SEQUENCE [LARGE SCALE GENOMIC DNA]</scope>
    <source>
        <strain evidence="2 3">BEG34</strain>
    </source>
</reference>
<feature type="domain" description="Sacsin/Nov" evidence="1">
    <location>
        <begin position="4"/>
        <end position="197"/>
    </location>
</feature>
<name>A0A8H4B4S2_GIGMA</name>
<dbReference type="AlphaFoldDB" id="A0A8H4B4S2"/>
<comment type="caution">
    <text evidence="2">The sequence shown here is derived from an EMBL/GenBank/DDBJ whole genome shotgun (WGS) entry which is preliminary data.</text>
</comment>
<evidence type="ECO:0000313" key="2">
    <source>
        <dbReference type="EMBL" id="KAF0560061.1"/>
    </source>
</evidence>
<dbReference type="PANTHER" id="PTHR15600:SF42">
    <property type="entry name" value="SACSIN"/>
    <property type="match status" value="1"/>
</dbReference>
<dbReference type="InterPro" id="IPR036890">
    <property type="entry name" value="HATPase_C_sf"/>
</dbReference>
<dbReference type="InterPro" id="IPR052972">
    <property type="entry name" value="Sacsin_chaperone_reg"/>
</dbReference>
<dbReference type="SUPFAM" id="SSF55874">
    <property type="entry name" value="ATPase domain of HSP90 chaperone/DNA topoisomerase II/histidine kinase"/>
    <property type="match status" value="1"/>
</dbReference>
<dbReference type="InterPro" id="IPR058210">
    <property type="entry name" value="SACS/Nov_dom"/>
</dbReference>
<dbReference type="GO" id="GO:0030544">
    <property type="term" value="F:Hsp70 protein binding"/>
    <property type="evidence" value="ECO:0007669"/>
    <property type="project" value="TreeGrafter"/>
</dbReference>
<proteinExistence type="predicted"/>
<dbReference type="Proteomes" id="UP000439903">
    <property type="component" value="Unassembled WGS sequence"/>
</dbReference>
<evidence type="ECO:0000259" key="1">
    <source>
        <dbReference type="Pfam" id="PF25794"/>
    </source>
</evidence>
<protein>
    <submittedName>
        <fullName evidence="2">Putative Sacsin</fullName>
    </submittedName>
</protein>
<evidence type="ECO:0000313" key="3">
    <source>
        <dbReference type="Proteomes" id="UP000439903"/>
    </source>
</evidence>
<dbReference type="Pfam" id="PF25794">
    <property type="entry name" value="SACS"/>
    <property type="match status" value="1"/>
</dbReference>
<organism evidence="2 3">
    <name type="scientific">Gigaspora margarita</name>
    <dbReference type="NCBI Taxonomy" id="4874"/>
    <lineage>
        <taxon>Eukaryota</taxon>
        <taxon>Fungi</taxon>
        <taxon>Fungi incertae sedis</taxon>
        <taxon>Mucoromycota</taxon>
        <taxon>Glomeromycotina</taxon>
        <taxon>Glomeromycetes</taxon>
        <taxon>Diversisporales</taxon>
        <taxon>Gigasporaceae</taxon>
        <taxon>Gigaspora</taxon>
    </lineage>
</organism>
<sequence length="198" mass="23156">MQMTQFCVILDSCDYRESKKSLIKEEMNDWQGPSIWIFNNETFSDDDFKAICNVDCNKKPNKIGKNGLGFISCYNLTDLPQLISRDRILFFDPQKKFLPDNKCGSVFYFDEYRKEDKNHIINMFKDQSEPYLKLNANMFKLDFNDKEYGGTLFRLPLRIAKSEISNKKCSIDSIKGSLNAIKDDIASYLIFLRNKKNV</sequence>
<keyword evidence="3" id="KW-1185">Reference proteome</keyword>
<dbReference type="PANTHER" id="PTHR15600">
    <property type="entry name" value="SACSIN"/>
    <property type="match status" value="1"/>
</dbReference>
<dbReference type="EMBL" id="WTPW01000014">
    <property type="protein sequence ID" value="KAF0560061.1"/>
    <property type="molecule type" value="Genomic_DNA"/>
</dbReference>
<dbReference type="OrthoDB" id="1262810at2759"/>
<gene>
    <name evidence="2" type="ORF">F8M41_003395</name>
</gene>
<accession>A0A8H4B4S2</accession>